<keyword evidence="4" id="KW-0547">Nucleotide-binding</keyword>
<evidence type="ECO:0000256" key="4">
    <source>
        <dbReference type="ARBA" id="ARBA00022741"/>
    </source>
</evidence>
<keyword evidence="1" id="KW-0597">Phosphoprotein</keyword>
<keyword evidence="7" id="KW-1185">Reference proteome</keyword>
<dbReference type="GO" id="GO:0016787">
    <property type="term" value="F:hydrolase activity"/>
    <property type="evidence" value="ECO:0007669"/>
    <property type="project" value="UniProtKB-KW"/>
</dbReference>
<dbReference type="InterPro" id="IPR051813">
    <property type="entry name" value="HepT_RNase_toxin"/>
</dbReference>
<protein>
    <submittedName>
        <fullName evidence="6">DUF86 domain-containing protein</fullName>
    </submittedName>
</protein>
<dbReference type="PANTHER" id="PTHR34139">
    <property type="entry name" value="UPF0331 PROTEIN MJ0127"/>
    <property type="match status" value="1"/>
</dbReference>
<organism evidence="6 7">
    <name type="scientific">Alkalicaulis satelles</name>
    <dbReference type="NCBI Taxonomy" id="2609175"/>
    <lineage>
        <taxon>Bacteria</taxon>
        <taxon>Pseudomonadati</taxon>
        <taxon>Pseudomonadota</taxon>
        <taxon>Alphaproteobacteria</taxon>
        <taxon>Maricaulales</taxon>
        <taxon>Maricaulaceae</taxon>
        <taxon>Alkalicaulis</taxon>
    </lineage>
</organism>
<dbReference type="InterPro" id="IPR008201">
    <property type="entry name" value="HepT-like"/>
</dbReference>
<dbReference type="PANTHER" id="PTHR34139:SF1">
    <property type="entry name" value="RNASE MJ1380-RELATED"/>
    <property type="match status" value="1"/>
</dbReference>
<evidence type="ECO:0000313" key="6">
    <source>
        <dbReference type="EMBL" id="KAA5803633.1"/>
    </source>
</evidence>
<keyword evidence="2" id="KW-1277">Toxin-antitoxin system</keyword>
<keyword evidence="3" id="KW-0540">Nuclease</keyword>
<proteinExistence type="predicted"/>
<dbReference type="GO" id="GO:0004540">
    <property type="term" value="F:RNA nuclease activity"/>
    <property type="evidence" value="ECO:0007669"/>
    <property type="project" value="InterPro"/>
</dbReference>
<dbReference type="AlphaFoldDB" id="A0A5M6ZFW2"/>
<evidence type="ECO:0000256" key="2">
    <source>
        <dbReference type="ARBA" id="ARBA00022649"/>
    </source>
</evidence>
<sequence>MNERLLKRLADVREEAQFAVDLVNRHGSAASSDPTLRRALERACEIVGEALRALVANDPEIAAEYPDLPWREAIGLRTKLAHGYDSLNPGQLIVIVQDHFPDLIRQVDTILVERP</sequence>
<evidence type="ECO:0000256" key="5">
    <source>
        <dbReference type="ARBA" id="ARBA00022801"/>
    </source>
</evidence>
<keyword evidence="5" id="KW-0378">Hydrolase</keyword>
<dbReference type="GO" id="GO:0000166">
    <property type="term" value="F:nucleotide binding"/>
    <property type="evidence" value="ECO:0007669"/>
    <property type="project" value="UniProtKB-KW"/>
</dbReference>
<dbReference type="EMBL" id="VWOJ01000002">
    <property type="protein sequence ID" value="KAA5803633.1"/>
    <property type="molecule type" value="Genomic_DNA"/>
</dbReference>
<evidence type="ECO:0000256" key="3">
    <source>
        <dbReference type="ARBA" id="ARBA00022722"/>
    </source>
</evidence>
<dbReference type="RefSeq" id="WP_150022901.1">
    <property type="nucleotide sequence ID" value="NZ_VWOJ01000002.1"/>
</dbReference>
<dbReference type="Pfam" id="PF01934">
    <property type="entry name" value="HepT-like"/>
    <property type="match status" value="1"/>
</dbReference>
<evidence type="ECO:0000313" key="7">
    <source>
        <dbReference type="Proteomes" id="UP000325122"/>
    </source>
</evidence>
<comment type="caution">
    <text evidence="6">The sequence shown here is derived from an EMBL/GenBank/DDBJ whole genome shotgun (WGS) entry which is preliminary data.</text>
</comment>
<dbReference type="Proteomes" id="UP000325122">
    <property type="component" value="Unassembled WGS sequence"/>
</dbReference>
<gene>
    <name evidence="6" type="ORF">F1654_07470</name>
</gene>
<dbReference type="GO" id="GO:0110001">
    <property type="term" value="C:toxin-antitoxin complex"/>
    <property type="evidence" value="ECO:0007669"/>
    <property type="project" value="InterPro"/>
</dbReference>
<reference evidence="6 7" key="1">
    <citation type="submission" date="2019-09" db="EMBL/GenBank/DDBJ databases">
        <authorList>
            <person name="Kevbrin V."/>
            <person name="Grouzdev D.S."/>
        </authorList>
    </citation>
    <scope>NUCLEOTIDE SEQUENCE [LARGE SCALE GENOMIC DNA]</scope>
    <source>
        <strain evidence="6 7">G-192</strain>
    </source>
</reference>
<name>A0A5M6ZFW2_9PROT</name>
<evidence type="ECO:0000256" key="1">
    <source>
        <dbReference type="ARBA" id="ARBA00022553"/>
    </source>
</evidence>
<accession>A0A5M6ZFW2</accession>